<dbReference type="OrthoDB" id="427644at2759"/>
<feature type="compositionally biased region" description="Pro residues" evidence="3">
    <location>
        <begin position="144"/>
        <end position="164"/>
    </location>
</feature>
<dbReference type="InterPro" id="IPR015425">
    <property type="entry name" value="FH2_Formin"/>
</dbReference>
<evidence type="ECO:0000259" key="4">
    <source>
        <dbReference type="PROSITE" id="PS51444"/>
    </source>
</evidence>
<dbReference type="Pfam" id="PF02181">
    <property type="entry name" value="FH2"/>
    <property type="match status" value="1"/>
</dbReference>
<reference evidence="5 6" key="1">
    <citation type="journal article" date="2018" name="Sci. Rep.">
        <title>Comparative analysis of the Pocillopora damicornis genome highlights role of immune system in coral evolution.</title>
        <authorList>
            <person name="Cunning R."/>
            <person name="Bay R.A."/>
            <person name="Gillette P."/>
            <person name="Baker A.C."/>
            <person name="Traylor-Knowles N."/>
        </authorList>
    </citation>
    <scope>NUCLEOTIDE SEQUENCE [LARGE SCALE GENOMIC DNA]</scope>
    <source>
        <strain evidence="5">RSMAS</strain>
        <tissue evidence="5">Whole animal</tissue>
    </source>
</reference>
<dbReference type="GO" id="GO:0005737">
    <property type="term" value="C:cytoplasm"/>
    <property type="evidence" value="ECO:0007669"/>
    <property type="project" value="UniProtKB-ARBA"/>
</dbReference>
<feature type="compositionally biased region" description="Pro residues" evidence="3">
    <location>
        <begin position="115"/>
        <end position="132"/>
    </location>
</feature>
<dbReference type="OMA" id="IEWSPPP"/>
<dbReference type="SMART" id="SM00498">
    <property type="entry name" value="FH2"/>
    <property type="match status" value="1"/>
</dbReference>
<comment type="caution">
    <text evidence="5">The sequence shown here is derived from an EMBL/GenBank/DDBJ whole genome shotgun (WGS) entry which is preliminary data.</text>
</comment>
<proteinExistence type="inferred from homology"/>
<feature type="domain" description="FH2" evidence="4">
    <location>
        <begin position="181"/>
        <end position="594"/>
    </location>
</feature>
<dbReference type="PRINTS" id="PR00828">
    <property type="entry name" value="FORMIN"/>
</dbReference>
<dbReference type="Proteomes" id="UP000275408">
    <property type="component" value="Unassembled WGS sequence"/>
</dbReference>
<name>A0A3M6TM32_POCDA</name>
<evidence type="ECO:0000256" key="1">
    <source>
        <dbReference type="ARBA" id="ARBA00005271"/>
    </source>
</evidence>
<evidence type="ECO:0000313" key="5">
    <source>
        <dbReference type="EMBL" id="RMX42314.1"/>
    </source>
</evidence>
<organism evidence="5 6">
    <name type="scientific">Pocillopora damicornis</name>
    <name type="common">Cauliflower coral</name>
    <name type="synonym">Millepora damicornis</name>
    <dbReference type="NCBI Taxonomy" id="46731"/>
    <lineage>
        <taxon>Eukaryota</taxon>
        <taxon>Metazoa</taxon>
        <taxon>Cnidaria</taxon>
        <taxon>Anthozoa</taxon>
        <taxon>Hexacorallia</taxon>
        <taxon>Scleractinia</taxon>
        <taxon>Astrocoeniina</taxon>
        <taxon>Pocilloporidae</taxon>
        <taxon>Pocillopora</taxon>
    </lineage>
</organism>
<dbReference type="PROSITE" id="PS51444">
    <property type="entry name" value="FH2"/>
    <property type="match status" value="1"/>
</dbReference>
<feature type="region of interest" description="Disordered" evidence="3">
    <location>
        <begin position="100"/>
        <end position="186"/>
    </location>
</feature>
<dbReference type="STRING" id="46731.A0A3M6TM32"/>
<evidence type="ECO:0000256" key="3">
    <source>
        <dbReference type="SAM" id="MobiDB-lite"/>
    </source>
</evidence>
<dbReference type="InterPro" id="IPR042201">
    <property type="entry name" value="FH2_Formin_sf"/>
</dbReference>
<feature type="coiled-coil region" evidence="2">
    <location>
        <begin position="464"/>
        <end position="535"/>
    </location>
</feature>
<protein>
    <recommendedName>
        <fullName evidence="4">FH2 domain-containing protein</fullName>
    </recommendedName>
</protein>
<dbReference type="PANTHER" id="PTHR45920">
    <property type="entry name" value="FORMIN HOMOLOGY 2 DOMAIN CONTAINING, ISOFORM I"/>
    <property type="match status" value="1"/>
</dbReference>
<evidence type="ECO:0000313" key="6">
    <source>
        <dbReference type="Proteomes" id="UP000275408"/>
    </source>
</evidence>
<dbReference type="EMBL" id="RCHS01003372">
    <property type="protein sequence ID" value="RMX42314.1"/>
    <property type="molecule type" value="Genomic_DNA"/>
</dbReference>
<sequence>MYSGAGLPAARTPPSSPCASKFMYHPPPLPCPPKEPSLAPLSSFSNECKTDFPSVFPPPSTQTNDLNPNFSPLTYTVPGVSVSPSDYSCTPFSPFPLSPPPPPAPPGKSFCPGGFPSPPPPPPPPPLPPPKPSLALQGVSTSACPPPIAPAAVPPPPPPPPPGINPSLPGTSGARKGSTIRKKPVTPVSPMKPLFWKRIQLNQLPVRLETEASETVWATLEEPTINVSRLVETFAKVERKTEGKLLSSRSMHKIKQQVIHLLDNKRSQSVGIFLSSLHVNMDEIRDALYNVNTSIVDQESLSSLYEIRPTKEELQTIATFCQKNCDVMLDRPEQFLMDLSKISCYEERLYCLMLRTSVTDSLSEIGQKLTNFRLVCEMLQTCKEVPNILGLVLAFGNYMNGGNIARGQADGFELDILPKLKDVKCKDNSTNLLHYLVTVYIEKFDKNAGTVNAKFPLPEPHDLKVASQIKFEDIEAEINSLRKQLDLCNKKLSKVMKESEESLQQPFSSIMSSFLEQSQGELSELEQALTECHKRYSSLWRFFNAKPMATCSPPQEFLEIWAKFSSDFLLFWRKEQQLIAKLAFEETKRKVYKEKVEGISVKPATVSGLKLKLASSRKANAS</sequence>
<comment type="similarity">
    <text evidence="1">Belongs to the formin homology family. Cappuccino subfamily.</text>
</comment>
<accession>A0A3M6TM32</accession>
<dbReference type="InterPro" id="IPR001265">
    <property type="entry name" value="Formin_Cappuccino_subfam"/>
</dbReference>
<dbReference type="SUPFAM" id="SSF101447">
    <property type="entry name" value="Formin homology 2 domain (FH2 domain)"/>
    <property type="match status" value="1"/>
</dbReference>
<evidence type="ECO:0000256" key="2">
    <source>
        <dbReference type="SAM" id="Coils"/>
    </source>
</evidence>
<keyword evidence="6" id="KW-1185">Reference proteome</keyword>
<dbReference type="Gene3D" id="1.20.58.2220">
    <property type="entry name" value="Formin, FH2 domain"/>
    <property type="match status" value="1"/>
</dbReference>
<gene>
    <name evidence="5" type="ORF">pdam_00014658</name>
</gene>
<dbReference type="PANTHER" id="PTHR45920:SF7">
    <property type="entry name" value="FORMIN-G"/>
    <property type="match status" value="1"/>
</dbReference>
<dbReference type="GO" id="GO:0045010">
    <property type="term" value="P:actin nucleation"/>
    <property type="evidence" value="ECO:0007669"/>
    <property type="project" value="InterPro"/>
</dbReference>
<keyword evidence="2" id="KW-0175">Coiled coil</keyword>
<dbReference type="GO" id="GO:0005884">
    <property type="term" value="C:actin filament"/>
    <property type="evidence" value="ECO:0007669"/>
    <property type="project" value="InterPro"/>
</dbReference>
<dbReference type="GO" id="GO:0030866">
    <property type="term" value="P:cortical actin cytoskeleton organization"/>
    <property type="evidence" value="ECO:0007669"/>
    <property type="project" value="TreeGrafter"/>
</dbReference>
<dbReference type="GO" id="GO:0051015">
    <property type="term" value="F:actin filament binding"/>
    <property type="evidence" value="ECO:0007669"/>
    <property type="project" value="TreeGrafter"/>
</dbReference>
<dbReference type="AlphaFoldDB" id="A0A3M6TM32"/>
<dbReference type="GO" id="GO:0008017">
    <property type="term" value="F:microtubule binding"/>
    <property type="evidence" value="ECO:0007669"/>
    <property type="project" value="InterPro"/>
</dbReference>